<dbReference type="GO" id="GO:0008233">
    <property type="term" value="F:peptidase activity"/>
    <property type="evidence" value="ECO:0007669"/>
    <property type="project" value="UniProtKB-KW"/>
</dbReference>
<reference evidence="8" key="1">
    <citation type="submission" date="2020-05" db="EMBL/GenBank/DDBJ databases">
        <authorList>
            <person name="Chiriac C."/>
            <person name="Salcher M."/>
            <person name="Ghai R."/>
            <person name="Kavagutti S V."/>
        </authorList>
    </citation>
    <scope>NUCLEOTIDE SEQUENCE</scope>
</reference>
<evidence type="ECO:0000256" key="5">
    <source>
        <dbReference type="ARBA" id="ARBA00023045"/>
    </source>
</evidence>
<name>A0A6J5PFE5_9CAUD</name>
<organism evidence="8">
    <name type="scientific">uncultured Caudovirales phage</name>
    <dbReference type="NCBI Taxonomy" id="2100421"/>
    <lineage>
        <taxon>Viruses</taxon>
        <taxon>Duplodnaviria</taxon>
        <taxon>Heunggongvirae</taxon>
        <taxon>Uroviricota</taxon>
        <taxon>Caudoviricetes</taxon>
        <taxon>Peduoviridae</taxon>
        <taxon>Maltschvirus</taxon>
        <taxon>Maltschvirus maltsch</taxon>
    </lineage>
</organism>
<evidence type="ECO:0000256" key="3">
    <source>
        <dbReference type="ARBA" id="ARBA00022801"/>
    </source>
</evidence>
<dbReference type="Pfam" id="PF04586">
    <property type="entry name" value="Peptidase_S78"/>
    <property type="match status" value="1"/>
</dbReference>
<evidence type="ECO:0000256" key="4">
    <source>
        <dbReference type="ARBA" id="ARBA00022950"/>
    </source>
</evidence>
<evidence type="ECO:0000256" key="1">
    <source>
        <dbReference type="ARBA" id="ARBA00022612"/>
    </source>
</evidence>
<dbReference type="EMBL" id="LR796831">
    <property type="protein sequence ID" value="CAB4168636.1"/>
    <property type="molecule type" value="Genomic_DNA"/>
</dbReference>
<keyword evidence="5" id="KW-1273">Viral capsid maturation</keyword>
<gene>
    <name evidence="8" type="ORF">UFOVP889_19</name>
</gene>
<evidence type="ECO:0000259" key="7">
    <source>
        <dbReference type="Pfam" id="PF04586"/>
    </source>
</evidence>
<keyword evidence="3" id="KW-0378">Hydrolase</keyword>
<sequence>MKVTTPFTITAADSEARTITGQIVAFDTAANASTGKVMFKSGSIEPANVKLNLEHDSARPIGKTLKMELSPDGKSINATFKISKTTAGSDAIQEAMDGLRDGFSVEANAKDFGYNEDGTMVVNSAELVGVALTHNPAFDSARVSNVAATTAPENSESSTDEAEAQPQQPTEGDVVENTVTEPTAAETVEASAPIQAASIAKPVNFIATRNPVVSPETFLFHKVAAARGDEQSRAFIAAATSSADNPGLIPTRQLREVVNGLSDNVRASIDSISTGTLPDAGLVFQIPKVTQLPAVDQVDELGTVTPTELHTDFIDVDVKSFKGSQIMSVELADRSDPLFYQELISTLTSQYARATNAYNSAQIITGSTKTATGIGTDITAAEFLTWVAGGAVSVYSNTFKFADAIVVSPAMWGRVMSFNDAGRPIYNAINPMNAAGNAQPRSLRGSVNGIDLWVDTALSGTGSNSMYVINRDAYTWYESPRLELRTNVISDGSIGILMYGYGATATKIAAGSYAFNAS</sequence>
<dbReference type="SUPFAM" id="SSF56563">
    <property type="entry name" value="Major capsid protein gp5"/>
    <property type="match status" value="1"/>
</dbReference>
<evidence type="ECO:0000256" key="2">
    <source>
        <dbReference type="ARBA" id="ARBA00022670"/>
    </source>
</evidence>
<feature type="compositionally biased region" description="Polar residues" evidence="6">
    <location>
        <begin position="146"/>
        <end position="157"/>
    </location>
</feature>
<keyword evidence="2 8" id="KW-0645">Protease</keyword>
<dbReference type="GO" id="GO:0006508">
    <property type="term" value="P:proteolysis"/>
    <property type="evidence" value="ECO:0007669"/>
    <property type="project" value="UniProtKB-KW"/>
</dbReference>
<feature type="region of interest" description="Disordered" evidence="6">
    <location>
        <begin position="146"/>
        <end position="175"/>
    </location>
</feature>
<accession>A0A6J5PFE5</accession>
<evidence type="ECO:0000256" key="6">
    <source>
        <dbReference type="SAM" id="MobiDB-lite"/>
    </source>
</evidence>
<dbReference type="InterPro" id="IPR054613">
    <property type="entry name" value="Peptidase_S78_dom"/>
</dbReference>
<evidence type="ECO:0000313" key="8">
    <source>
        <dbReference type="EMBL" id="CAB4168636.1"/>
    </source>
</evidence>
<protein>
    <submittedName>
        <fullName evidence="8">Prohead protease</fullName>
    </submittedName>
</protein>
<proteinExistence type="predicted"/>
<dbReference type="GO" id="GO:0046797">
    <property type="term" value="P:viral procapsid maturation"/>
    <property type="evidence" value="ECO:0007669"/>
    <property type="project" value="UniProtKB-KW"/>
</dbReference>
<keyword evidence="1" id="KW-1188">Viral release from host cell</keyword>
<keyword evidence="4" id="KW-0118">Viral capsid assembly</keyword>
<feature type="domain" description="Prohead serine protease" evidence="7">
    <location>
        <begin position="11"/>
        <end position="149"/>
    </location>
</feature>